<evidence type="ECO:0000256" key="5">
    <source>
        <dbReference type="ARBA" id="ARBA00022989"/>
    </source>
</evidence>
<evidence type="ECO:0000256" key="9">
    <source>
        <dbReference type="PIRSR" id="PIRSR605150-2"/>
    </source>
</evidence>
<dbReference type="GO" id="GO:0071555">
    <property type="term" value="P:cell wall organization"/>
    <property type="evidence" value="ECO:0007669"/>
    <property type="project" value="UniProtKB-KW"/>
</dbReference>
<gene>
    <name evidence="12" type="ORF">PVL29_006079</name>
</gene>
<evidence type="ECO:0000256" key="7">
    <source>
        <dbReference type="ARBA" id="ARBA00023316"/>
    </source>
</evidence>
<feature type="binding site" evidence="9">
    <location>
        <position position="138"/>
    </location>
    <ligand>
        <name>UDP-alpha-D-glucose</name>
        <dbReference type="ChEBI" id="CHEBI:58885"/>
    </ligand>
</feature>
<feature type="transmembrane region" description="Helical" evidence="11">
    <location>
        <begin position="647"/>
        <end position="667"/>
    </location>
</feature>
<feature type="binding site" evidence="10">
    <location>
        <position position="290"/>
    </location>
    <ligand>
        <name>Mn(2+)</name>
        <dbReference type="ChEBI" id="CHEBI:29035"/>
    </ligand>
</feature>
<feature type="binding site" evidence="9">
    <location>
        <position position="109"/>
    </location>
    <ligand>
        <name>UDP-alpha-D-glucose</name>
        <dbReference type="ChEBI" id="CHEBI:58885"/>
    </ligand>
</feature>
<feature type="transmembrane region" description="Helical" evidence="11">
    <location>
        <begin position="713"/>
        <end position="733"/>
    </location>
</feature>
<evidence type="ECO:0000313" key="12">
    <source>
        <dbReference type="EMBL" id="KAJ9700600.1"/>
    </source>
</evidence>
<feature type="transmembrane region" description="Helical" evidence="11">
    <location>
        <begin position="23"/>
        <end position="45"/>
    </location>
</feature>
<name>A0AA39DYZ5_VITRO</name>
<evidence type="ECO:0000256" key="3">
    <source>
        <dbReference type="ARBA" id="ARBA00022679"/>
    </source>
</evidence>
<keyword evidence="6 11" id="KW-0472">Membrane</keyword>
<evidence type="ECO:0008006" key="14">
    <source>
        <dbReference type="Google" id="ProtNLM"/>
    </source>
</evidence>
<dbReference type="GO" id="GO:0030244">
    <property type="term" value="P:cellulose biosynthetic process"/>
    <property type="evidence" value="ECO:0007669"/>
    <property type="project" value="InterPro"/>
</dbReference>
<dbReference type="GO" id="GO:0016760">
    <property type="term" value="F:cellulose synthase (UDP-forming) activity"/>
    <property type="evidence" value="ECO:0007669"/>
    <property type="project" value="InterPro"/>
</dbReference>
<keyword evidence="4 11" id="KW-0812">Transmembrane</keyword>
<evidence type="ECO:0000256" key="4">
    <source>
        <dbReference type="ARBA" id="ARBA00022692"/>
    </source>
</evidence>
<evidence type="ECO:0000256" key="8">
    <source>
        <dbReference type="PIRSR" id="PIRSR605150-1"/>
    </source>
</evidence>
<accession>A0AA39DYZ5</accession>
<evidence type="ECO:0000256" key="11">
    <source>
        <dbReference type="SAM" id="Phobius"/>
    </source>
</evidence>
<evidence type="ECO:0000256" key="6">
    <source>
        <dbReference type="ARBA" id="ARBA00023136"/>
    </source>
</evidence>
<keyword evidence="13" id="KW-1185">Reference proteome</keyword>
<keyword evidence="3" id="KW-0808">Transferase</keyword>
<sequence length="734" mass="82986">MDSLPLHLCTLHTSATIINRSHAFFHSMALLALLYYRASSFYLYATSPSHLLTWLLVFASELFLSFLWLLSQAYQWRPVTRTVFPETLPEDRELGAIDVFICTADPKKEPPVKVMNTVLSAMALDYPPEKLVVYLSDDGGSSLTLNAIREAWRFARLWIPFCKAYGIRTRCPEAYFSKEEDDDQFVEEREKIKRNYELFKERVVGACGKDEVEQGVGIAGHNHPPLVEVIRDDNTVNEDSSAGHPNIPLLVYVSREKRPSHPHHFKAGALNTLLRVSGIISNAPHVLVLDCDFFCNDPSSARQAMCFHLDSKISCSLAFVQFPQKFHNFSMNDIYDGRLRSVFEMKWPGMDGHQGPMLSGTCFYIKRAALYGNVGEVKDPLQLKQYFGPSNGLIKSLGQSYPCKVIEDGSFSTRLQQETQFLASCSYEEHTKWGEEIGFLYNSVLEDYFTGFILHCKGWNSIYYSPPRPAFLGIATSNLNDTLVQGRRWYCGLLQVTFSRFCPPIYGLLRMSFLESMCYAHLALNPFSSFCLWCLATIPQLCLLNGIPIYPKASDSWFVIFSLVFFSSLLKHLKDVHSTGGSVQTWWNEERIWMMKSITSHFYGSLDGILKSVGMGEASFTPTNKVIQDDQVKLYQMGIFDFRTSTVLLAPLVTLVIFNMISLVGGVGRVVVAGCWDKLFGQIFLSFFIVAVNYPVIEGMILRRDKGRIPPSVTLLSLAFSMLFLISGSMVLMS</sequence>
<dbReference type="SUPFAM" id="SSF53448">
    <property type="entry name" value="Nucleotide-diphospho-sugar transferases"/>
    <property type="match status" value="1"/>
</dbReference>
<comment type="subcellular location">
    <subcellularLocation>
        <location evidence="1">Endomembrane system</location>
        <topology evidence="1">Multi-pass membrane protein</topology>
    </subcellularLocation>
</comment>
<dbReference type="InterPro" id="IPR005150">
    <property type="entry name" value="Cellulose_synth"/>
</dbReference>
<keyword evidence="5 11" id="KW-1133">Transmembrane helix</keyword>
<feature type="active site" evidence="8">
    <location>
        <position position="447"/>
    </location>
</feature>
<keyword evidence="7" id="KW-0961">Cell wall biogenesis/degradation</keyword>
<dbReference type="Gene3D" id="3.90.550.10">
    <property type="entry name" value="Spore Coat Polysaccharide Biosynthesis Protein SpsA, Chain A"/>
    <property type="match status" value="2"/>
</dbReference>
<organism evidence="12 13">
    <name type="scientific">Vitis rotundifolia</name>
    <name type="common">Muscadine grape</name>
    <dbReference type="NCBI Taxonomy" id="103349"/>
    <lineage>
        <taxon>Eukaryota</taxon>
        <taxon>Viridiplantae</taxon>
        <taxon>Streptophyta</taxon>
        <taxon>Embryophyta</taxon>
        <taxon>Tracheophyta</taxon>
        <taxon>Spermatophyta</taxon>
        <taxon>Magnoliopsida</taxon>
        <taxon>eudicotyledons</taxon>
        <taxon>Gunneridae</taxon>
        <taxon>Pentapetalae</taxon>
        <taxon>rosids</taxon>
        <taxon>Vitales</taxon>
        <taxon>Vitaceae</taxon>
        <taxon>Viteae</taxon>
        <taxon>Vitis</taxon>
    </lineage>
</organism>
<proteinExistence type="predicted"/>
<dbReference type="Proteomes" id="UP001168098">
    <property type="component" value="Unassembled WGS sequence"/>
</dbReference>
<feature type="binding site" evidence="10">
    <location>
        <position position="266"/>
    </location>
    <ligand>
        <name>Mn(2+)</name>
        <dbReference type="ChEBI" id="CHEBI:29035"/>
    </ligand>
</feature>
<keyword evidence="2" id="KW-0328">Glycosyltransferase</keyword>
<feature type="transmembrane region" description="Helical" evidence="11">
    <location>
        <begin position="679"/>
        <end position="701"/>
    </location>
</feature>
<dbReference type="AlphaFoldDB" id="A0AA39DYZ5"/>
<feature type="transmembrane region" description="Helical" evidence="11">
    <location>
        <begin position="51"/>
        <end position="71"/>
    </location>
</feature>
<dbReference type="InterPro" id="IPR029044">
    <property type="entry name" value="Nucleotide-diphossugar_trans"/>
</dbReference>
<protein>
    <recommendedName>
        <fullName evidence="14">Cellulose synthase-like protein G2</fullName>
    </recommendedName>
</protein>
<evidence type="ECO:0000313" key="13">
    <source>
        <dbReference type="Proteomes" id="UP001168098"/>
    </source>
</evidence>
<dbReference type="PANTHER" id="PTHR13301">
    <property type="entry name" value="X-BOX TRANSCRIPTION FACTOR-RELATED"/>
    <property type="match status" value="1"/>
</dbReference>
<evidence type="ECO:0000256" key="10">
    <source>
        <dbReference type="PIRSR" id="PIRSR605150-3"/>
    </source>
</evidence>
<dbReference type="EMBL" id="JARBHA010000005">
    <property type="protein sequence ID" value="KAJ9700600.1"/>
    <property type="molecule type" value="Genomic_DNA"/>
</dbReference>
<dbReference type="Pfam" id="PF03552">
    <property type="entry name" value="Cellulose_synt"/>
    <property type="match status" value="2"/>
</dbReference>
<reference evidence="12 13" key="1">
    <citation type="journal article" date="2023" name="BMC Biotechnol.">
        <title>Vitis rotundifolia cv Carlos genome sequencing.</title>
        <authorList>
            <person name="Huff M."/>
            <person name="Hulse-Kemp A."/>
            <person name="Scheffler B."/>
            <person name="Youngblood R."/>
            <person name="Simpson S."/>
            <person name="Babiker E."/>
            <person name="Staton M."/>
        </authorList>
    </citation>
    <scope>NUCLEOTIDE SEQUENCE [LARGE SCALE GENOMIC DNA]</scope>
    <source>
        <tissue evidence="12">Leaf</tissue>
    </source>
</reference>
<dbReference type="FunFam" id="3.90.550.10:FF:000438">
    <property type="entry name" value="Cellulose synthase-like protein G3"/>
    <property type="match status" value="1"/>
</dbReference>
<feature type="active site" evidence="8">
    <location>
        <position position="138"/>
    </location>
</feature>
<evidence type="ECO:0000256" key="2">
    <source>
        <dbReference type="ARBA" id="ARBA00022676"/>
    </source>
</evidence>
<dbReference type="FunFam" id="3.90.550.10:FF:000194">
    <property type="entry name" value="Cellulose synthase-like protein G2 isoform A"/>
    <property type="match status" value="1"/>
</dbReference>
<evidence type="ECO:0000256" key="1">
    <source>
        <dbReference type="ARBA" id="ARBA00004127"/>
    </source>
</evidence>
<dbReference type="GO" id="GO:0012505">
    <property type="term" value="C:endomembrane system"/>
    <property type="evidence" value="ECO:0007669"/>
    <property type="project" value="UniProtKB-SubCell"/>
</dbReference>
<comment type="caution">
    <text evidence="12">The sequence shown here is derived from an EMBL/GenBank/DDBJ whole genome shotgun (WGS) entry which is preliminary data.</text>
</comment>
<dbReference type="GO" id="GO:0016020">
    <property type="term" value="C:membrane"/>
    <property type="evidence" value="ECO:0007669"/>
    <property type="project" value="InterPro"/>
</dbReference>
<feature type="binding site" evidence="9">
    <location>
        <position position="108"/>
    </location>
    <ligand>
        <name>UDP-alpha-D-glucose</name>
        <dbReference type="ChEBI" id="CHEBI:58885"/>
    </ligand>
</feature>